<dbReference type="Pfam" id="PF14748">
    <property type="entry name" value="P5CR_dimer"/>
    <property type="match status" value="1"/>
</dbReference>
<proteinExistence type="inferred from homology"/>
<accession>A0A219B6P9</accession>
<comment type="catalytic activity">
    <reaction evidence="4">
        <text>L-proline + NAD(+) = (S)-1-pyrroline-5-carboxylate + NADH + 2 H(+)</text>
        <dbReference type="Rhea" id="RHEA:14105"/>
        <dbReference type="ChEBI" id="CHEBI:15378"/>
        <dbReference type="ChEBI" id="CHEBI:17388"/>
        <dbReference type="ChEBI" id="CHEBI:57540"/>
        <dbReference type="ChEBI" id="CHEBI:57945"/>
        <dbReference type="ChEBI" id="CHEBI:60039"/>
        <dbReference type="EC" id="1.5.1.2"/>
    </reaction>
</comment>
<comment type="caution">
    <text evidence="10">The sequence shown here is derived from an EMBL/GenBank/DDBJ whole genome shotgun (WGS) entry which is preliminary data.</text>
</comment>
<dbReference type="InterPro" id="IPR053790">
    <property type="entry name" value="P5CR-like_CS"/>
</dbReference>
<keyword evidence="4 7" id="KW-0028">Amino-acid biosynthesis</keyword>
<reference evidence="11" key="1">
    <citation type="submission" date="2017-05" db="EMBL/GenBank/DDBJ databases">
        <authorList>
            <person name="Lin X."/>
        </authorList>
    </citation>
    <scope>NUCLEOTIDE SEQUENCE [LARGE SCALE GENOMIC DNA]</scope>
    <source>
        <strain evidence="11">JLT2012</strain>
    </source>
</reference>
<dbReference type="RefSeq" id="WP_088712734.1">
    <property type="nucleotide sequence ID" value="NZ_NFZT01000001.1"/>
</dbReference>
<evidence type="ECO:0000256" key="3">
    <source>
        <dbReference type="ARBA" id="ARBA00023002"/>
    </source>
</evidence>
<dbReference type="PANTHER" id="PTHR11645">
    <property type="entry name" value="PYRROLINE-5-CARBOXYLATE REDUCTASE"/>
    <property type="match status" value="1"/>
</dbReference>
<gene>
    <name evidence="4" type="primary">proC</name>
    <name evidence="10" type="ORF">B5C34_11565</name>
</gene>
<dbReference type="EC" id="1.5.1.2" evidence="4 5"/>
<evidence type="ECO:0000256" key="5">
    <source>
        <dbReference type="NCBIfam" id="TIGR00112"/>
    </source>
</evidence>
<protein>
    <recommendedName>
        <fullName evidence="4 5">Pyrroline-5-carboxylate reductase</fullName>
        <shortName evidence="4">P5C reductase</shortName>
        <shortName evidence="4">P5CR</shortName>
        <ecNumber evidence="4 5">1.5.1.2</ecNumber>
    </recommendedName>
    <alternativeName>
        <fullName evidence="4">PCA reductase</fullName>
    </alternativeName>
</protein>
<evidence type="ECO:0000259" key="8">
    <source>
        <dbReference type="Pfam" id="PF03807"/>
    </source>
</evidence>
<dbReference type="PANTHER" id="PTHR11645:SF0">
    <property type="entry name" value="PYRROLINE-5-CARBOXYLATE REDUCTASE 3"/>
    <property type="match status" value="1"/>
</dbReference>
<evidence type="ECO:0000256" key="1">
    <source>
        <dbReference type="ARBA" id="ARBA00005525"/>
    </source>
</evidence>
<dbReference type="Proteomes" id="UP000198462">
    <property type="component" value="Unassembled WGS sequence"/>
</dbReference>
<dbReference type="FunFam" id="1.10.3730.10:FF:000001">
    <property type="entry name" value="Pyrroline-5-carboxylate reductase"/>
    <property type="match status" value="1"/>
</dbReference>
<dbReference type="Gene3D" id="3.40.50.720">
    <property type="entry name" value="NAD(P)-binding Rossmann-like Domain"/>
    <property type="match status" value="1"/>
</dbReference>
<evidence type="ECO:0000313" key="10">
    <source>
        <dbReference type="EMBL" id="OWV34035.1"/>
    </source>
</evidence>
<dbReference type="PROSITE" id="PS00521">
    <property type="entry name" value="P5CR"/>
    <property type="match status" value="1"/>
</dbReference>
<evidence type="ECO:0000256" key="4">
    <source>
        <dbReference type="HAMAP-Rule" id="MF_01925"/>
    </source>
</evidence>
<keyword evidence="4 7" id="KW-0641">Proline biosynthesis</keyword>
<keyword evidence="11" id="KW-1185">Reference proteome</keyword>
<dbReference type="InterPro" id="IPR028939">
    <property type="entry name" value="P5C_Rdtase_cat_N"/>
</dbReference>
<dbReference type="HAMAP" id="MF_01925">
    <property type="entry name" value="P5C_reductase"/>
    <property type="match status" value="1"/>
</dbReference>
<dbReference type="InterPro" id="IPR008927">
    <property type="entry name" value="6-PGluconate_DH-like_C_sf"/>
</dbReference>
<comment type="pathway">
    <text evidence="4 7">Amino-acid biosynthesis; L-proline biosynthesis; L-proline from L-glutamate 5-semialdehyde: step 1/1.</text>
</comment>
<dbReference type="OrthoDB" id="9805754at2"/>
<dbReference type="SUPFAM" id="SSF51735">
    <property type="entry name" value="NAD(P)-binding Rossmann-fold domains"/>
    <property type="match status" value="1"/>
</dbReference>
<comment type="similarity">
    <text evidence="1 4 7">Belongs to the pyrroline-5-carboxylate reductase family.</text>
</comment>
<dbReference type="InterPro" id="IPR000304">
    <property type="entry name" value="Pyrroline-COOH_reductase"/>
</dbReference>
<organism evidence="10 11">
    <name type="scientific">Pacificimonas flava</name>
    <dbReference type="NCBI Taxonomy" id="1234595"/>
    <lineage>
        <taxon>Bacteria</taxon>
        <taxon>Pseudomonadati</taxon>
        <taxon>Pseudomonadota</taxon>
        <taxon>Alphaproteobacteria</taxon>
        <taxon>Sphingomonadales</taxon>
        <taxon>Sphingosinicellaceae</taxon>
        <taxon>Pacificimonas</taxon>
    </lineage>
</organism>
<dbReference type="Pfam" id="PF03807">
    <property type="entry name" value="F420_oxidored"/>
    <property type="match status" value="1"/>
</dbReference>
<dbReference type="GO" id="GO:0055129">
    <property type="term" value="P:L-proline biosynthetic process"/>
    <property type="evidence" value="ECO:0007669"/>
    <property type="project" value="UniProtKB-UniRule"/>
</dbReference>
<comment type="catalytic activity">
    <reaction evidence="4 7">
        <text>L-proline + NADP(+) = (S)-1-pyrroline-5-carboxylate + NADPH + 2 H(+)</text>
        <dbReference type="Rhea" id="RHEA:14109"/>
        <dbReference type="ChEBI" id="CHEBI:15378"/>
        <dbReference type="ChEBI" id="CHEBI:17388"/>
        <dbReference type="ChEBI" id="CHEBI:57783"/>
        <dbReference type="ChEBI" id="CHEBI:58349"/>
        <dbReference type="ChEBI" id="CHEBI:60039"/>
        <dbReference type="EC" id="1.5.1.2"/>
    </reaction>
</comment>
<evidence type="ECO:0000259" key="9">
    <source>
        <dbReference type="Pfam" id="PF14748"/>
    </source>
</evidence>
<evidence type="ECO:0000256" key="6">
    <source>
        <dbReference type="PIRSR" id="PIRSR000193-1"/>
    </source>
</evidence>
<dbReference type="Gene3D" id="1.10.3730.10">
    <property type="entry name" value="ProC C-terminal domain-like"/>
    <property type="match status" value="1"/>
</dbReference>
<dbReference type="SUPFAM" id="SSF48179">
    <property type="entry name" value="6-phosphogluconate dehydrogenase C-terminal domain-like"/>
    <property type="match status" value="1"/>
</dbReference>
<feature type="domain" description="Pyrroline-5-carboxylate reductase dimerisation" evidence="9">
    <location>
        <begin position="157"/>
        <end position="262"/>
    </location>
</feature>
<evidence type="ECO:0000256" key="7">
    <source>
        <dbReference type="RuleBase" id="RU003903"/>
    </source>
</evidence>
<comment type="subcellular location">
    <subcellularLocation>
        <location evidence="4">Cytoplasm</location>
    </subcellularLocation>
</comment>
<keyword evidence="3 4" id="KW-0560">Oxidoreductase</keyword>
<dbReference type="GO" id="GO:0005737">
    <property type="term" value="C:cytoplasm"/>
    <property type="evidence" value="ECO:0007669"/>
    <property type="project" value="UniProtKB-SubCell"/>
</dbReference>
<dbReference type="UniPathway" id="UPA00098">
    <property type="reaction ID" value="UER00361"/>
</dbReference>
<comment type="function">
    <text evidence="4">Catalyzes the reduction of 1-pyrroline-5-carboxylate (PCA) to L-proline.</text>
</comment>
<dbReference type="EMBL" id="NFZT01000001">
    <property type="protein sequence ID" value="OWV34035.1"/>
    <property type="molecule type" value="Genomic_DNA"/>
</dbReference>
<feature type="binding site" evidence="6">
    <location>
        <begin position="11"/>
        <end position="16"/>
    </location>
    <ligand>
        <name>NADP(+)</name>
        <dbReference type="ChEBI" id="CHEBI:58349"/>
    </ligand>
</feature>
<dbReference type="InterPro" id="IPR036291">
    <property type="entry name" value="NAD(P)-bd_dom_sf"/>
</dbReference>
<dbReference type="AlphaFoldDB" id="A0A219B6P9"/>
<feature type="binding site" evidence="6">
    <location>
        <begin position="66"/>
        <end position="69"/>
    </location>
    <ligand>
        <name>NADP(+)</name>
        <dbReference type="ChEBI" id="CHEBI:58349"/>
    </ligand>
</feature>
<dbReference type="GO" id="GO:0004735">
    <property type="term" value="F:pyrroline-5-carboxylate reductase activity"/>
    <property type="evidence" value="ECO:0007669"/>
    <property type="project" value="UniProtKB-UniRule"/>
</dbReference>
<evidence type="ECO:0000313" key="11">
    <source>
        <dbReference type="Proteomes" id="UP000198462"/>
    </source>
</evidence>
<dbReference type="NCBIfam" id="TIGR00112">
    <property type="entry name" value="proC"/>
    <property type="match status" value="1"/>
</dbReference>
<dbReference type="InterPro" id="IPR029036">
    <property type="entry name" value="P5CR_dimer"/>
</dbReference>
<keyword evidence="4" id="KW-0963">Cytoplasm</keyword>
<name>A0A219B6P9_9SPHN</name>
<sequence>MQNKLGTLWLIGAGNMGGSLLARWRETDICDRYVAIDPGDPPIPDGVEHVASIDEVEGDPDIVVLAVKPHLLEPASKGLLARLKEDTLVVSVMAGLQLSRIRETVGGGKIVRSMPNTPTAIGKGVTGLFGTDLTERDRDRLTRFYEVTGVAAWLEEEAQFDALTAVSGSGPAYIFRMAEALAAAGESAGLPADLAYRLAEGTVSGAGALLAHDPRKADELRRAVTSPNGTTQAGLEALDEDPGLPALVRNAVRAAAARSRELASE</sequence>
<feature type="domain" description="Pyrroline-5-carboxylate reductase catalytic N-terminal" evidence="8">
    <location>
        <begin position="10"/>
        <end position="95"/>
    </location>
</feature>
<dbReference type="PIRSF" id="PIRSF000193">
    <property type="entry name" value="Pyrrol-5-carb_rd"/>
    <property type="match status" value="1"/>
</dbReference>
<keyword evidence="2 4" id="KW-0521">NADP</keyword>
<evidence type="ECO:0000256" key="2">
    <source>
        <dbReference type="ARBA" id="ARBA00022857"/>
    </source>
</evidence>